<sequence>MDDHGANVYDHFYRCLTVQHVLQHIRRNAVTNAYISRSEQKTREPHLKKEENLWHIFLDSLSILCDHKTGGETVTSIAAELDHAKKGKTTFWILMNRQQLESKSTLRTSDHLKNLMKRLHLSACAVQADEPSMFKSFHDSVFKAKDRVNNYRKKLQGRIEALERRRTELSYEENLLVGAIITLIDENKTVETLCKKAYDFRSTGLMRKLVKRARKDPTDEWKHIGHFIGRLGAWFKACLFLFEHASDFLDILSNYEVQLVPSEDCTRFTSPQPMWDLERLLSKTLPTHFDVSKARLEHLFGQDAWEVANSRLEECEATDWRLKTHAEASMAYFFFIEDPQFVNDDRYIGCSKPSCMCCELYLEALSGNFVQRPRSGNAWIQWRLPGPSLSASASAIATMQRMADRLQRAIEIELISASKGQVFTHDSSTNISSVLGRSSMHNQ</sequence>
<keyword evidence="3" id="KW-1185">Reference proteome</keyword>
<evidence type="ECO:0000256" key="1">
    <source>
        <dbReference type="SAM" id="Coils"/>
    </source>
</evidence>
<gene>
    <name evidence="2" type="ORF">LTR78_010312</name>
</gene>
<reference evidence="2" key="1">
    <citation type="submission" date="2023-07" db="EMBL/GenBank/DDBJ databases">
        <title>Black Yeasts Isolated from many extreme environments.</title>
        <authorList>
            <person name="Coleine C."/>
            <person name="Stajich J.E."/>
            <person name="Selbmann L."/>
        </authorList>
    </citation>
    <scope>NUCLEOTIDE SEQUENCE</scope>
    <source>
        <strain evidence="2">CCFEE 5485</strain>
    </source>
</reference>
<dbReference type="PANTHER" id="PTHR42037:SF1">
    <property type="match status" value="1"/>
</dbReference>
<keyword evidence="1" id="KW-0175">Coiled coil</keyword>
<organism evidence="2 3">
    <name type="scientific">Recurvomyces mirabilis</name>
    <dbReference type="NCBI Taxonomy" id="574656"/>
    <lineage>
        <taxon>Eukaryota</taxon>
        <taxon>Fungi</taxon>
        <taxon>Dikarya</taxon>
        <taxon>Ascomycota</taxon>
        <taxon>Pezizomycotina</taxon>
        <taxon>Dothideomycetes</taxon>
        <taxon>Dothideomycetidae</taxon>
        <taxon>Mycosphaerellales</taxon>
        <taxon>Teratosphaeriaceae</taxon>
        <taxon>Recurvomyces</taxon>
    </lineage>
</organism>
<dbReference type="Proteomes" id="UP001274830">
    <property type="component" value="Unassembled WGS sequence"/>
</dbReference>
<dbReference type="InterPro" id="IPR027796">
    <property type="entry name" value="OTT_1508_deam-like"/>
</dbReference>
<protein>
    <submittedName>
        <fullName evidence="2">Uncharacterized protein</fullName>
    </submittedName>
</protein>
<evidence type="ECO:0000313" key="2">
    <source>
        <dbReference type="EMBL" id="KAK3669795.1"/>
    </source>
</evidence>
<proteinExistence type="predicted"/>
<dbReference type="EMBL" id="JAUTXT010000071">
    <property type="protein sequence ID" value="KAK3669795.1"/>
    <property type="molecule type" value="Genomic_DNA"/>
</dbReference>
<accession>A0AAE0TLX3</accession>
<comment type="caution">
    <text evidence="2">The sequence shown here is derived from an EMBL/GenBank/DDBJ whole genome shotgun (WGS) entry which is preliminary data.</text>
</comment>
<evidence type="ECO:0000313" key="3">
    <source>
        <dbReference type="Proteomes" id="UP001274830"/>
    </source>
</evidence>
<name>A0AAE0TLX3_9PEZI</name>
<dbReference type="Pfam" id="PF14441">
    <property type="entry name" value="OTT_1508_deam"/>
    <property type="match status" value="1"/>
</dbReference>
<dbReference type="PANTHER" id="PTHR42037">
    <property type="match status" value="1"/>
</dbReference>
<dbReference type="AlphaFoldDB" id="A0AAE0TLX3"/>
<feature type="coiled-coil region" evidence="1">
    <location>
        <begin position="145"/>
        <end position="172"/>
    </location>
</feature>